<gene>
    <name evidence="3" type="ORF">E1091_08590</name>
</gene>
<evidence type="ECO:0000256" key="2">
    <source>
        <dbReference type="SAM" id="Phobius"/>
    </source>
</evidence>
<dbReference type="Proteomes" id="UP000295626">
    <property type="component" value="Unassembled WGS sequence"/>
</dbReference>
<reference evidence="3 4" key="1">
    <citation type="submission" date="2019-02" db="EMBL/GenBank/DDBJ databases">
        <title>Draft genome sequences of novel Actinobacteria.</title>
        <authorList>
            <person name="Sahin N."/>
            <person name="Ay H."/>
            <person name="Saygin H."/>
        </authorList>
    </citation>
    <scope>NUCLEOTIDE SEQUENCE [LARGE SCALE GENOMIC DNA]</scope>
    <source>
        <strain evidence="3 4">JCM 30529</strain>
    </source>
</reference>
<feature type="transmembrane region" description="Helical" evidence="2">
    <location>
        <begin position="78"/>
        <end position="101"/>
    </location>
</feature>
<evidence type="ECO:0000313" key="4">
    <source>
        <dbReference type="Proteomes" id="UP000295626"/>
    </source>
</evidence>
<keyword evidence="2" id="KW-1133">Transmembrane helix</keyword>
<comment type="caution">
    <text evidence="3">The sequence shown here is derived from an EMBL/GenBank/DDBJ whole genome shotgun (WGS) entry which is preliminary data.</text>
</comment>
<evidence type="ECO:0000256" key="1">
    <source>
        <dbReference type="SAM" id="MobiDB-lite"/>
    </source>
</evidence>
<evidence type="ECO:0000313" key="3">
    <source>
        <dbReference type="EMBL" id="TDB97269.1"/>
    </source>
</evidence>
<accession>A0ABY2DHP0</accession>
<feature type="transmembrane region" description="Helical" evidence="2">
    <location>
        <begin position="29"/>
        <end position="49"/>
    </location>
</feature>
<protein>
    <submittedName>
        <fullName evidence="3">Uncharacterized protein</fullName>
    </submittedName>
</protein>
<dbReference type="EMBL" id="SMKE01000236">
    <property type="protein sequence ID" value="TDB97269.1"/>
    <property type="molecule type" value="Genomic_DNA"/>
</dbReference>
<name>A0ABY2DHP0_9ACTN</name>
<keyword evidence="2" id="KW-0472">Membrane</keyword>
<proteinExistence type="predicted"/>
<feature type="region of interest" description="Disordered" evidence="1">
    <location>
        <begin position="1"/>
        <end position="24"/>
    </location>
</feature>
<organism evidence="3 4">
    <name type="scientific">Micromonospora fluostatini</name>
    <dbReference type="NCBI Taxonomy" id="1629071"/>
    <lineage>
        <taxon>Bacteria</taxon>
        <taxon>Bacillati</taxon>
        <taxon>Actinomycetota</taxon>
        <taxon>Actinomycetes</taxon>
        <taxon>Micromonosporales</taxon>
        <taxon>Micromonosporaceae</taxon>
        <taxon>Micromonospora</taxon>
    </lineage>
</organism>
<keyword evidence="2" id="KW-0812">Transmembrane</keyword>
<feature type="transmembrane region" description="Helical" evidence="2">
    <location>
        <begin position="107"/>
        <end position="127"/>
    </location>
</feature>
<keyword evidence="4" id="KW-1185">Reference proteome</keyword>
<sequence>MQAFPSLGPDNGPTVTCGPHEPRRQPRPWLPGVIVVIIVTAASAALLTAGLPMDQALFAAAALVLLSGEVARRIVGTAGALPTVVVTAAVAACAGLLLHTGRSLTEVVVAVGLTGVLAGEVATRLLGFPRPRWGV</sequence>